<gene>
    <name evidence="2" type="ORF">K489DRAFT_58673</name>
</gene>
<proteinExistence type="predicted"/>
<accession>A0A6J3LVJ5</accession>
<dbReference type="Proteomes" id="UP000504637">
    <property type="component" value="Unplaced"/>
</dbReference>
<keyword evidence="1" id="KW-1185">Reference proteome</keyword>
<dbReference type="AlphaFoldDB" id="A0A6J3LVJ5"/>
<reference evidence="2" key="2">
    <citation type="submission" date="2020-04" db="EMBL/GenBank/DDBJ databases">
        <authorList>
            <consortium name="NCBI Genome Project"/>
        </authorList>
    </citation>
    <scope>NUCLEOTIDE SEQUENCE</scope>
    <source>
        <strain evidence="2">CBS 342.82</strain>
    </source>
</reference>
<reference evidence="2" key="1">
    <citation type="submission" date="2020-01" db="EMBL/GenBank/DDBJ databases">
        <authorList>
            <consortium name="DOE Joint Genome Institute"/>
            <person name="Haridas S."/>
            <person name="Albert R."/>
            <person name="Binder M."/>
            <person name="Bloem J."/>
            <person name="Labutti K."/>
            <person name="Salamov A."/>
            <person name="Andreopoulos B."/>
            <person name="Baker S.E."/>
            <person name="Barry K."/>
            <person name="Bills G."/>
            <person name="Bluhm B.H."/>
            <person name="Cannon C."/>
            <person name="Castanera R."/>
            <person name="Culley D.E."/>
            <person name="Daum C."/>
            <person name="Ezra D."/>
            <person name="Gonzalez J.B."/>
            <person name="Henrissat B."/>
            <person name="Kuo A."/>
            <person name="Liang C."/>
            <person name="Lipzen A."/>
            <person name="Lutzoni F."/>
            <person name="Magnuson J."/>
            <person name="Mondo S."/>
            <person name="Nolan M."/>
            <person name="Ohm R."/>
            <person name="Pangilinan J."/>
            <person name="Park H.-J."/>
            <person name="Ramirez L."/>
            <person name="Alfaro M."/>
            <person name="Sun H."/>
            <person name="Tritt A."/>
            <person name="Yoshinaga Y."/>
            <person name="Zwiers L.-H."/>
            <person name="Turgeon B.G."/>
            <person name="Goodwin S.B."/>
            <person name="Spatafora J.W."/>
            <person name="Crous P.W."/>
            <person name="Grigoriev I.V."/>
        </authorList>
    </citation>
    <scope>NUCLEOTIDE SEQUENCE</scope>
    <source>
        <strain evidence="2">CBS 342.82</strain>
    </source>
</reference>
<reference evidence="2" key="3">
    <citation type="submission" date="2025-08" db="UniProtKB">
        <authorList>
            <consortium name="RefSeq"/>
        </authorList>
    </citation>
    <scope>IDENTIFICATION</scope>
    <source>
        <strain evidence="2">CBS 342.82</strain>
    </source>
</reference>
<evidence type="ECO:0000313" key="1">
    <source>
        <dbReference type="Proteomes" id="UP000504637"/>
    </source>
</evidence>
<evidence type="ECO:0000313" key="2">
    <source>
        <dbReference type="RefSeq" id="XP_033456817.1"/>
    </source>
</evidence>
<dbReference type="RefSeq" id="XP_033456817.1">
    <property type="nucleotide sequence ID" value="XM_033608738.1"/>
</dbReference>
<name>A0A6J3LVJ5_9PEZI</name>
<protein>
    <submittedName>
        <fullName evidence="2">Uncharacterized protein</fullName>
    </submittedName>
</protein>
<organism evidence="2">
    <name type="scientific">Dissoconium aciculare CBS 342.82</name>
    <dbReference type="NCBI Taxonomy" id="1314786"/>
    <lineage>
        <taxon>Eukaryota</taxon>
        <taxon>Fungi</taxon>
        <taxon>Dikarya</taxon>
        <taxon>Ascomycota</taxon>
        <taxon>Pezizomycotina</taxon>
        <taxon>Dothideomycetes</taxon>
        <taxon>Dothideomycetidae</taxon>
        <taxon>Mycosphaerellales</taxon>
        <taxon>Dissoconiaceae</taxon>
        <taxon>Dissoconium</taxon>
    </lineage>
</organism>
<sequence length="152" mass="16195">MLTALQAEQGIHQGQTLEASAHGCDGFYQRTNNICAGWQVQGKRIQHAKVSHSQRSSGLPVHSQADWLNGAAGMLGSPAIIQLGRASAAALVRFTLRHLAQVGAHVCTRRTPEPRGRSDFGVYVLCEVSKTIRAAWNSCLAHPLSAACADVG</sequence>
<dbReference type="GeneID" id="54366538"/>